<dbReference type="InterPro" id="IPR000515">
    <property type="entry name" value="MetI-like"/>
</dbReference>
<dbReference type="Proteomes" id="UP000290985">
    <property type="component" value="Chromosome"/>
</dbReference>
<keyword evidence="13" id="KW-1185">Reference proteome</keyword>
<keyword evidence="5" id="KW-0762">Sugar transport</keyword>
<dbReference type="CDD" id="cd06261">
    <property type="entry name" value="TM_PBP2"/>
    <property type="match status" value="1"/>
</dbReference>
<keyword evidence="6 9" id="KW-0812">Transmembrane</keyword>
<comment type="similarity">
    <text evidence="2">Belongs to the binding-protein-dependent transport system permease family. MalFG subfamily.</text>
</comment>
<feature type="transmembrane region" description="Helical" evidence="9">
    <location>
        <begin position="573"/>
        <end position="595"/>
    </location>
</feature>
<dbReference type="AlphaFoldDB" id="A0A449B2E3"/>
<protein>
    <submittedName>
        <fullName evidence="12">Maltose transport system permease protein malF</fullName>
    </submittedName>
</protein>
<dbReference type="KEGG" id="mcit:NCTC10181_00641"/>
<dbReference type="GO" id="GO:1990060">
    <property type="term" value="C:maltose transport complex"/>
    <property type="evidence" value="ECO:0007669"/>
    <property type="project" value="TreeGrafter"/>
</dbReference>
<keyword evidence="4" id="KW-1003">Cell membrane</keyword>
<keyword evidence="10" id="KW-0175">Coiled coil</keyword>
<dbReference type="InterPro" id="IPR035906">
    <property type="entry name" value="MetI-like_sf"/>
</dbReference>
<dbReference type="RefSeq" id="WP_129725580.1">
    <property type="nucleotide sequence ID" value="NZ_LR215036.1"/>
</dbReference>
<evidence type="ECO:0000256" key="9">
    <source>
        <dbReference type="RuleBase" id="RU363032"/>
    </source>
</evidence>
<feature type="domain" description="ABC transmembrane type-1" evidence="11">
    <location>
        <begin position="747"/>
        <end position="975"/>
    </location>
</feature>
<evidence type="ECO:0000256" key="8">
    <source>
        <dbReference type="ARBA" id="ARBA00023136"/>
    </source>
</evidence>
<keyword evidence="8 9" id="KW-0472">Membrane</keyword>
<dbReference type="Gene3D" id="1.10.3720.10">
    <property type="entry name" value="MetI-like"/>
    <property type="match status" value="1"/>
</dbReference>
<evidence type="ECO:0000259" key="11">
    <source>
        <dbReference type="PROSITE" id="PS50928"/>
    </source>
</evidence>
<dbReference type="SUPFAM" id="SSF161098">
    <property type="entry name" value="MetI-like"/>
    <property type="match status" value="1"/>
</dbReference>
<sequence>MEQLKLYNWYSKEFDPIIPESGKTLKAYKHIAKVKIQRMLSSLKFQEKVEKDLFLRARSKLEANLKRELSSHKVAYVNKIKVLKEQYKNLNFTNSFEDFVNFEINKIKARKKELSAYVKDFQKSLKDTDDTLEVKEQLLIKLKEDTKLEEEKLFQEYKLFKQALSYQHKNTFISLKSSDKDLLIKNFVEALQEKLNYLQEKKEQYYQEFQDKYEVLKHEYKVQRQNIKLDYKQRILQAEYEYNQKYAENKEKILLKKEIFYKSINDHKNQIKNQEKNNILSVENAKKLAQQKIDTLKSEYQNQLTKINSLVKDSNEKDILYLTKTILELPNLTIENLSLNSEAFNKEQKITFEVISKKVKGHVNLWYTKKIIKHFYKGQFLVKKGELLKSHTYNGYFDIEAGNAHKTLSVDLNQTRLEFLLEECQATATKEIMKANNLVVAQKQKLKEAIKVAKNNYKNALKDIKAKLSSKAISKQAYKNLKIEAKINYKESVNDIKLNNEVSRIKNTLWTLYFRRKAEMKIDQKIFESKINEAQKSIPTECIKNISIWATILGFILPGSPELIWFKQYAKGAIMLAFSILFYAGFVPFSFGAYWDKIGGVLGLIELGADIRNVDAGILPDARYYLFGGVVSIILLVFTLTYFSISAIGARRVAIALQHGLRPSKWSSTKRWLNTSGFPWMISLFGWVLMIFVVATPVVTSILISFTDFGFLHDPVTQKVSWVGLKQWGLWWIFRENRLITSLYRVISWTLVWSVFSTLLPIILGITIAILVNNNRLKGKKIFRLIYIIPWAIPVFITVTFFKNSFVGGDTGYFNFILLKLGLIQKPINWLFDNVLRVRILVILVQTWISYAWIFMLVTGNLQSIPKDIYEAGSIDGAKGRHLFWFLTIPQLIMMIAPMLIGQFVGAFNNFTTISLFTGGGPQYLDATVFREGTTDIIISWVFKIAQGAVSIESDQAFAAALTTLAALMTISISARGFIKTITRRD</sequence>
<feature type="transmembrane region" description="Helical" evidence="9">
    <location>
        <begin position="840"/>
        <end position="862"/>
    </location>
</feature>
<organism evidence="12 13">
    <name type="scientific">Mycoplasmopsis citelli</name>
    <dbReference type="NCBI Taxonomy" id="171281"/>
    <lineage>
        <taxon>Bacteria</taxon>
        <taxon>Bacillati</taxon>
        <taxon>Mycoplasmatota</taxon>
        <taxon>Mycoplasmoidales</taxon>
        <taxon>Metamycoplasmataceae</taxon>
        <taxon>Mycoplasmopsis</taxon>
    </lineage>
</organism>
<feature type="coiled-coil region" evidence="10">
    <location>
        <begin position="272"/>
        <end position="317"/>
    </location>
</feature>
<gene>
    <name evidence="12" type="primary">malF</name>
    <name evidence="12" type="ORF">NCTC10181_00641</name>
</gene>
<feature type="transmembrane region" description="Helical" evidence="9">
    <location>
        <begin position="546"/>
        <end position="566"/>
    </location>
</feature>
<keyword evidence="3 9" id="KW-0813">Transport</keyword>
<reference evidence="12 13" key="1">
    <citation type="submission" date="2019-01" db="EMBL/GenBank/DDBJ databases">
        <authorList>
            <consortium name="Pathogen Informatics"/>
        </authorList>
    </citation>
    <scope>NUCLEOTIDE SEQUENCE [LARGE SCALE GENOMIC DNA]</scope>
    <source>
        <strain evidence="12 13">NCTC10181</strain>
    </source>
</reference>
<dbReference type="OrthoDB" id="9778687at2"/>
<feature type="transmembrane region" description="Helical" evidence="9">
    <location>
        <begin position="680"/>
        <end position="706"/>
    </location>
</feature>
<evidence type="ECO:0000256" key="10">
    <source>
        <dbReference type="SAM" id="Coils"/>
    </source>
</evidence>
<evidence type="ECO:0000256" key="5">
    <source>
        <dbReference type="ARBA" id="ARBA00022597"/>
    </source>
</evidence>
<evidence type="ECO:0000256" key="3">
    <source>
        <dbReference type="ARBA" id="ARBA00022448"/>
    </source>
</evidence>
<evidence type="ECO:0000256" key="2">
    <source>
        <dbReference type="ARBA" id="ARBA00009047"/>
    </source>
</evidence>
<feature type="transmembrane region" description="Helical" evidence="9">
    <location>
        <begin position="883"/>
        <end position="905"/>
    </location>
</feature>
<feature type="transmembrane region" description="Helical" evidence="9">
    <location>
        <begin position="957"/>
        <end position="979"/>
    </location>
</feature>
<dbReference type="EMBL" id="LR215036">
    <property type="protein sequence ID" value="VEU74779.1"/>
    <property type="molecule type" value="Genomic_DNA"/>
</dbReference>
<dbReference type="Pfam" id="PF00528">
    <property type="entry name" value="BPD_transp_1"/>
    <property type="match status" value="1"/>
</dbReference>
<feature type="coiled-coil region" evidence="10">
    <location>
        <begin position="436"/>
        <end position="467"/>
    </location>
</feature>
<evidence type="ECO:0000256" key="1">
    <source>
        <dbReference type="ARBA" id="ARBA00004651"/>
    </source>
</evidence>
<name>A0A449B2E3_9BACT</name>
<dbReference type="PANTHER" id="PTHR47314:SF1">
    <property type="entry name" value="MALTOSE_MALTODEXTRIN TRANSPORT SYSTEM PERMEASE PROTEIN MALF"/>
    <property type="match status" value="1"/>
</dbReference>
<comment type="subcellular location">
    <subcellularLocation>
        <location evidence="1 9">Cell membrane</location>
        <topology evidence="1 9">Multi-pass membrane protein</topology>
    </subcellularLocation>
</comment>
<feature type="coiled-coil region" evidence="10">
    <location>
        <begin position="188"/>
        <end position="226"/>
    </location>
</feature>
<feature type="transmembrane region" description="Helical" evidence="9">
    <location>
        <begin position="784"/>
        <end position="802"/>
    </location>
</feature>
<evidence type="ECO:0000256" key="6">
    <source>
        <dbReference type="ARBA" id="ARBA00022692"/>
    </source>
</evidence>
<evidence type="ECO:0000256" key="4">
    <source>
        <dbReference type="ARBA" id="ARBA00022475"/>
    </source>
</evidence>
<feature type="transmembrane region" description="Helical" evidence="9">
    <location>
        <begin position="624"/>
        <end position="645"/>
    </location>
</feature>
<proteinExistence type="inferred from homology"/>
<keyword evidence="7 9" id="KW-1133">Transmembrane helix</keyword>
<dbReference type="GO" id="GO:0042956">
    <property type="term" value="P:maltodextrin transmembrane transport"/>
    <property type="evidence" value="ECO:0007669"/>
    <property type="project" value="TreeGrafter"/>
</dbReference>
<evidence type="ECO:0000313" key="12">
    <source>
        <dbReference type="EMBL" id="VEU74779.1"/>
    </source>
</evidence>
<evidence type="ECO:0000256" key="7">
    <source>
        <dbReference type="ARBA" id="ARBA00022989"/>
    </source>
</evidence>
<dbReference type="PANTHER" id="PTHR47314">
    <property type="entry name" value="MALTOSE/MALTODEXTRIN TRANSPORT SYSTEM PERMEASE PROTEIN MALF"/>
    <property type="match status" value="1"/>
</dbReference>
<evidence type="ECO:0000313" key="13">
    <source>
        <dbReference type="Proteomes" id="UP000290985"/>
    </source>
</evidence>
<accession>A0A449B2E3</accession>
<dbReference type="PROSITE" id="PS50928">
    <property type="entry name" value="ABC_TM1"/>
    <property type="match status" value="1"/>
</dbReference>
<dbReference type="GO" id="GO:0015423">
    <property type="term" value="F:ABC-type maltose transporter activity"/>
    <property type="evidence" value="ECO:0007669"/>
    <property type="project" value="TreeGrafter"/>
</dbReference>
<feature type="transmembrane region" description="Helical" evidence="9">
    <location>
        <begin position="746"/>
        <end position="772"/>
    </location>
</feature>